<organism evidence="1 2">
    <name type="scientific">Thermococcus barophilus</name>
    <dbReference type="NCBI Taxonomy" id="55802"/>
    <lineage>
        <taxon>Archaea</taxon>
        <taxon>Methanobacteriati</taxon>
        <taxon>Methanobacteriota</taxon>
        <taxon>Thermococci</taxon>
        <taxon>Thermococcales</taxon>
        <taxon>Thermococcaceae</taxon>
        <taxon>Thermococcus</taxon>
    </lineage>
</organism>
<sequence>MSEFNLEYFYVISYDDEFIIEDVVFEDNKVCVRVFDSLCTLRTLISRLFPVLNPVFPDKRTKELLFDIVVTVFCDLIESAAVLGINTLTFEINLKQDNKTEYYYVMIDEKKQIVKVFSEDGTPVLSVQFVIVFAKLVNNLYRTQVVLYSKELNKSANLEINLSQTEFKFLSTKKALMRAIITVSSV</sequence>
<dbReference type="Proteomes" id="UP000066042">
    <property type="component" value="Chromosome"/>
</dbReference>
<protein>
    <submittedName>
        <fullName evidence="1">Uncharacterized protein</fullName>
    </submittedName>
</protein>
<evidence type="ECO:0000313" key="1">
    <source>
        <dbReference type="EMBL" id="ALM75543.1"/>
    </source>
</evidence>
<accession>A0A0S1XCQ5</accession>
<name>A0A0S1XCQ5_THEBA</name>
<dbReference type="PATRIC" id="fig|55802.8.peg.1610"/>
<reference evidence="1 2" key="1">
    <citation type="journal article" date="2016" name="Genome Announc.">
        <title>Complete genome sequence of the hyperthermophilic and piezophilic archaeon Thermococcus barophilus Ch5, capable of growth at the expense of hydrogenogenesis from carbon monoxide and formate.</title>
        <authorList>
            <person name="Oger P."/>
            <person name="Sokolova T.G."/>
            <person name="Kozhevnikova D.A."/>
            <person name="Taranov E.A."/>
            <person name="Vannier P."/>
            <person name="Lee H.S."/>
            <person name="Kwon K.K."/>
            <person name="Kang S.G."/>
            <person name="Lee J.H."/>
            <person name="Bonch-Osmolovskaya E.A."/>
            <person name="Lebedinsky A.V."/>
        </authorList>
    </citation>
    <scope>NUCLEOTIDE SEQUENCE [LARGE SCALE GENOMIC DNA]</scope>
    <source>
        <strain evidence="2">Ch5</strain>
    </source>
</reference>
<gene>
    <name evidence="1" type="ORF">TBCH5v1_1630</name>
</gene>
<proteinExistence type="predicted"/>
<dbReference type="AlphaFoldDB" id="A0A0S1XCQ5"/>
<evidence type="ECO:0000313" key="2">
    <source>
        <dbReference type="Proteomes" id="UP000066042"/>
    </source>
</evidence>
<dbReference type="EMBL" id="CP013050">
    <property type="protein sequence ID" value="ALM75543.1"/>
    <property type="molecule type" value="Genomic_DNA"/>
</dbReference>